<gene>
    <name evidence="2" type="ORF">ENO34_03740</name>
</gene>
<protein>
    <submittedName>
        <fullName evidence="2">Type III-A CRISPR-associated RAMP protein Csm4</fullName>
    </submittedName>
</protein>
<feature type="non-terminal residue" evidence="2">
    <location>
        <position position="61"/>
    </location>
</feature>
<keyword evidence="1" id="KW-0812">Transmembrane</keyword>
<keyword evidence="1" id="KW-0472">Membrane</keyword>
<name>A0A831YE09_9AQUI</name>
<dbReference type="AlphaFoldDB" id="A0A831YE09"/>
<dbReference type="Proteomes" id="UP000885621">
    <property type="component" value="Unassembled WGS sequence"/>
</dbReference>
<dbReference type="EMBL" id="DSFC01000215">
    <property type="protein sequence ID" value="HEV09493.1"/>
    <property type="molecule type" value="Genomic_DNA"/>
</dbReference>
<organism evidence="2">
    <name type="scientific">Sulfurihydrogenibium azorense</name>
    <dbReference type="NCBI Taxonomy" id="309806"/>
    <lineage>
        <taxon>Bacteria</taxon>
        <taxon>Pseudomonadati</taxon>
        <taxon>Aquificota</taxon>
        <taxon>Aquificia</taxon>
        <taxon>Aquificales</taxon>
        <taxon>Hydrogenothermaceae</taxon>
        <taxon>Sulfurihydrogenibium</taxon>
    </lineage>
</organism>
<keyword evidence="1" id="KW-1133">Transmembrane helix</keyword>
<accession>A0A831YE09</accession>
<evidence type="ECO:0000313" key="2">
    <source>
        <dbReference type="EMBL" id="HEV09493.1"/>
    </source>
</evidence>
<sequence length="61" mass="7130">MKVYRVDINFLSSTRDVLLSYTLFGGIAWAYRLLYGESELLKFIKDYSKNPSFLITSIFPK</sequence>
<reference evidence="2" key="1">
    <citation type="journal article" date="2020" name="mSystems">
        <title>Genome- and Community-Level Interaction Insights into Carbon Utilization and Element Cycling Functions of Hydrothermarchaeota in Hydrothermal Sediment.</title>
        <authorList>
            <person name="Zhou Z."/>
            <person name="Liu Y."/>
            <person name="Xu W."/>
            <person name="Pan J."/>
            <person name="Luo Z.H."/>
            <person name="Li M."/>
        </authorList>
    </citation>
    <scope>NUCLEOTIDE SEQUENCE [LARGE SCALE GENOMIC DNA]</scope>
    <source>
        <strain evidence="2">SpSt-1257</strain>
    </source>
</reference>
<proteinExistence type="predicted"/>
<comment type="caution">
    <text evidence="2">The sequence shown here is derived from an EMBL/GenBank/DDBJ whole genome shotgun (WGS) entry which is preliminary data.</text>
</comment>
<feature type="transmembrane region" description="Helical" evidence="1">
    <location>
        <begin position="18"/>
        <end position="35"/>
    </location>
</feature>
<evidence type="ECO:0000256" key="1">
    <source>
        <dbReference type="SAM" id="Phobius"/>
    </source>
</evidence>